<evidence type="ECO:0000313" key="5">
    <source>
        <dbReference type="Proteomes" id="UP000077069"/>
    </source>
</evidence>
<sequence>MADQKYTQLRSEEYGEETVSYGHLNNKGWSGALNIRCLTINMILFTSGVFVGILLGHARPQGASEQLTQYSMVPSPAFEAISSQPLILTHHELEGHGYTSPYQGFPTEETTERWMDLMDGYSIRVPSTSLDALNLESIPLNDGSGDVWVSMNVYHHLHCLDSIRHQIAGVRCSNPDGSTANHTDHYGMDEEHYFPPHIDHCIETLRKRLICQPDLGVRAIAWNPDKPGVAFANNTVDSACVNWVAVQDWTKKHSFSEEEKLITTPDGHTYIGPRTPPARCGE</sequence>
<evidence type="ECO:0000256" key="3">
    <source>
        <dbReference type="SAM" id="Phobius"/>
    </source>
</evidence>
<dbReference type="Proteomes" id="UP000077069">
    <property type="component" value="Unassembled WGS sequence"/>
</dbReference>
<gene>
    <name evidence="4" type="ORF">CC84DRAFT_1222376</name>
</gene>
<evidence type="ECO:0000313" key="4">
    <source>
        <dbReference type="EMBL" id="OAG00049.1"/>
    </source>
</evidence>
<keyword evidence="5" id="KW-1185">Reference proteome</keyword>
<proteinExistence type="inferred from homology"/>
<dbReference type="Pfam" id="PF11807">
    <property type="entry name" value="UstYa"/>
    <property type="match status" value="1"/>
</dbReference>
<dbReference type="InterPro" id="IPR021765">
    <property type="entry name" value="UstYa-like"/>
</dbReference>
<comment type="similarity">
    <text evidence="2">Belongs to the ustYa family.</text>
</comment>
<keyword evidence="3" id="KW-0472">Membrane</keyword>
<dbReference type="PANTHER" id="PTHR33365:SF4">
    <property type="entry name" value="CYCLOCHLOROTINE BIOSYNTHESIS PROTEIN O"/>
    <property type="match status" value="1"/>
</dbReference>
<keyword evidence="3" id="KW-0812">Transmembrane</keyword>
<dbReference type="RefSeq" id="XP_018030414.1">
    <property type="nucleotide sequence ID" value="XM_018183362.1"/>
</dbReference>
<dbReference type="GO" id="GO:0043386">
    <property type="term" value="P:mycotoxin biosynthetic process"/>
    <property type="evidence" value="ECO:0007669"/>
    <property type="project" value="InterPro"/>
</dbReference>
<accession>A0A177BZA9</accession>
<evidence type="ECO:0008006" key="6">
    <source>
        <dbReference type="Google" id="ProtNLM"/>
    </source>
</evidence>
<dbReference type="GeneID" id="28766848"/>
<dbReference type="EMBL" id="KV441560">
    <property type="protein sequence ID" value="OAG00049.1"/>
    <property type="molecule type" value="Genomic_DNA"/>
</dbReference>
<protein>
    <recommendedName>
        <fullName evidence="6">Tat pathway signal sequence</fullName>
    </recommendedName>
</protein>
<dbReference type="STRING" id="1460663.A0A177BZA9"/>
<keyword evidence="3" id="KW-1133">Transmembrane helix</keyword>
<comment type="pathway">
    <text evidence="1">Mycotoxin biosynthesis.</text>
</comment>
<evidence type="ECO:0000256" key="1">
    <source>
        <dbReference type="ARBA" id="ARBA00004685"/>
    </source>
</evidence>
<feature type="transmembrane region" description="Helical" evidence="3">
    <location>
        <begin position="33"/>
        <end position="55"/>
    </location>
</feature>
<dbReference type="PANTHER" id="PTHR33365">
    <property type="entry name" value="YALI0B05434P"/>
    <property type="match status" value="1"/>
</dbReference>
<reference evidence="4 5" key="1">
    <citation type="submission" date="2016-05" db="EMBL/GenBank/DDBJ databases">
        <title>Comparative analysis of secretome profiles of manganese(II)-oxidizing ascomycete fungi.</title>
        <authorList>
            <consortium name="DOE Joint Genome Institute"/>
            <person name="Zeiner C.A."/>
            <person name="Purvine S.O."/>
            <person name="Zink E.M."/>
            <person name="Wu S."/>
            <person name="Pasa-Tolic L."/>
            <person name="Chaput D.L."/>
            <person name="Haridas S."/>
            <person name="Grigoriev I.V."/>
            <person name="Santelli C.M."/>
            <person name="Hansel C.M."/>
        </authorList>
    </citation>
    <scope>NUCLEOTIDE SEQUENCE [LARGE SCALE GENOMIC DNA]</scope>
    <source>
        <strain evidence="4 5">AP3s5-JAC2a</strain>
    </source>
</reference>
<dbReference type="InParanoid" id="A0A177BZA9"/>
<organism evidence="4 5">
    <name type="scientific">Paraphaeosphaeria sporulosa</name>
    <dbReference type="NCBI Taxonomy" id="1460663"/>
    <lineage>
        <taxon>Eukaryota</taxon>
        <taxon>Fungi</taxon>
        <taxon>Dikarya</taxon>
        <taxon>Ascomycota</taxon>
        <taxon>Pezizomycotina</taxon>
        <taxon>Dothideomycetes</taxon>
        <taxon>Pleosporomycetidae</taxon>
        <taxon>Pleosporales</taxon>
        <taxon>Massarineae</taxon>
        <taxon>Didymosphaeriaceae</taxon>
        <taxon>Paraphaeosphaeria</taxon>
    </lineage>
</organism>
<evidence type="ECO:0000256" key="2">
    <source>
        <dbReference type="ARBA" id="ARBA00035112"/>
    </source>
</evidence>
<dbReference type="OrthoDB" id="3687641at2759"/>
<name>A0A177BZA9_9PLEO</name>
<dbReference type="AlphaFoldDB" id="A0A177BZA9"/>